<dbReference type="Pfam" id="PF00365">
    <property type="entry name" value="PFK"/>
    <property type="match status" value="1"/>
</dbReference>
<reference evidence="8 9" key="1">
    <citation type="journal article" date="2011" name="J. Bacteriol.">
        <title>Complete genome sequence of the cellulose-degrading bacterium Cellulosilyticum lentocellum.</title>
        <authorList>
            <consortium name="US DOE Joint Genome Institute"/>
            <person name="Miller D.A."/>
            <person name="Suen G."/>
            <person name="Bruce D."/>
            <person name="Copeland A."/>
            <person name="Cheng J.F."/>
            <person name="Detter C."/>
            <person name="Goodwin L.A."/>
            <person name="Han C.S."/>
            <person name="Hauser L.J."/>
            <person name="Land M.L."/>
            <person name="Lapidus A."/>
            <person name="Lucas S."/>
            <person name="Meincke L."/>
            <person name="Pitluck S."/>
            <person name="Tapia R."/>
            <person name="Teshima H."/>
            <person name="Woyke T."/>
            <person name="Fox B.G."/>
            <person name="Angert E.R."/>
            <person name="Currie C.R."/>
        </authorList>
    </citation>
    <scope>NUCLEOTIDE SEQUENCE [LARGE SCALE GENOMIC DNA]</scope>
    <source>
        <strain evidence="9">ATCC 49066 / DSM 5427 / NCIMB 11756 / RHM5</strain>
    </source>
</reference>
<dbReference type="KEGG" id="cle:Clole_2600"/>
<feature type="binding site" evidence="6">
    <location>
        <begin position="144"/>
        <end position="146"/>
    </location>
    <ligand>
        <name>substrate</name>
    </ligand>
</feature>
<name>F2JID7_CELLD</name>
<dbReference type="GO" id="GO:0047334">
    <property type="term" value="F:diphosphate-fructose-6-phosphate 1-phosphotransferase activity"/>
    <property type="evidence" value="ECO:0007669"/>
    <property type="project" value="UniProtKB-EC"/>
</dbReference>
<dbReference type="HAMAP" id="MF_01978">
    <property type="entry name" value="Phosphofructokinase_II_B2"/>
    <property type="match status" value="1"/>
</dbReference>
<evidence type="ECO:0000256" key="6">
    <source>
        <dbReference type="HAMAP-Rule" id="MF_01978"/>
    </source>
</evidence>
<dbReference type="GO" id="GO:0046872">
    <property type="term" value="F:metal ion binding"/>
    <property type="evidence" value="ECO:0007669"/>
    <property type="project" value="UniProtKB-KW"/>
</dbReference>
<feature type="binding site" evidence="6">
    <location>
        <position position="247"/>
    </location>
    <ligand>
        <name>substrate</name>
    </ligand>
</feature>
<comment type="function">
    <text evidence="6">Catalyzes the phosphorylation of D-fructose 6-phosphate, the first committing step of glycolysis. Uses inorganic phosphate (PPi) as phosphoryl donor instead of ATP like common ATP-dependent phosphofructokinases (ATP-PFKs), which renders the reaction reversible, and can thus function both in glycolysis and gluconeogenesis. Consistently, PPi-PFK can replace the enzymes of both the forward (ATP-PFK) and reverse (fructose-bisphosphatase (FBPase)) reactions.</text>
</comment>
<gene>
    <name evidence="6" type="primary">pfp</name>
    <name evidence="8" type="ordered locus">Clole_2600</name>
</gene>
<dbReference type="InterPro" id="IPR022953">
    <property type="entry name" value="ATP_PFK"/>
</dbReference>
<dbReference type="AlphaFoldDB" id="F2JID7"/>
<proteinExistence type="inferred from homology"/>
<dbReference type="EC" id="2.7.1.90" evidence="6"/>
<dbReference type="PIRSF" id="PIRSF036483">
    <property type="entry name" value="PFK_XF0274"/>
    <property type="match status" value="1"/>
</dbReference>
<evidence type="ECO:0000256" key="3">
    <source>
        <dbReference type="ARBA" id="ARBA00022723"/>
    </source>
</evidence>
<comment type="cofactor">
    <cofactor evidence="1 6">
        <name>Mg(2+)</name>
        <dbReference type="ChEBI" id="CHEBI:18420"/>
    </cofactor>
</comment>
<keyword evidence="3 6" id="KW-0479">Metal-binding</keyword>
<dbReference type="PANTHER" id="PTHR45770">
    <property type="entry name" value="ATP-DEPENDENT 6-PHOSPHOFRUCTOKINASE 1"/>
    <property type="match status" value="1"/>
</dbReference>
<dbReference type="InterPro" id="IPR035966">
    <property type="entry name" value="PKF_sf"/>
</dbReference>
<evidence type="ECO:0000259" key="7">
    <source>
        <dbReference type="Pfam" id="PF00365"/>
    </source>
</evidence>
<organism evidence="8 9">
    <name type="scientific">Cellulosilyticum lentocellum (strain ATCC 49066 / DSM 5427 / NCIMB 11756 / RHM5)</name>
    <name type="common">Clostridium lentocellum</name>
    <dbReference type="NCBI Taxonomy" id="642492"/>
    <lineage>
        <taxon>Bacteria</taxon>
        <taxon>Bacillati</taxon>
        <taxon>Bacillota</taxon>
        <taxon>Clostridia</taxon>
        <taxon>Lachnospirales</taxon>
        <taxon>Cellulosilyticaceae</taxon>
        <taxon>Cellulosilyticum</taxon>
    </lineage>
</organism>
<sequence length="419" mass="46144">MNRRGNCIIGQSGGPTAAINASLSGVLQGILENDLYSNVYGMVNGIEGLLQGKYLDLSAKFQTKEELDRLTHTPSMYLGSCRFKLPTCEHSEVVYRDLFRFFEAHNIKTVFYIGGNDSMDTVLKLSDYAKAHHYDVNVIGIPKTIDNDLPITDHTPGFGSAAKFVATSLLEIAHDTYIYNIPSVTIVEIMGRNAGWLTAAAALARNSYSMAPDLIYLPEAVFDKERFIEDVKAIKEKRKNVIIAVSEGIKDSEGQYISASTSAVDSFGHKQLCGVGKTLENLLKAELGCKVRSIELNVLQRAGGHIASLTDLEEAVMIGKTAATLGAQGETAKMICYKRLQNSPYQVETFAYDIHSIANGEKTVPLEWINETQNDVTSDLIDYLMPLIQGEVSLSFTSGIPNYCNIDHLFTPGYFKEHK</sequence>
<comment type="subcellular location">
    <subcellularLocation>
        <location evidence="6">Cytoplasm</location>
    </subcellularLocation>
</comment>
<dbReference type="HOGENOM" id="CLU_020655_1_1_9"/>
<dbReference type="STRING" id="642492.Clole_2600"/>
<dbReference type="SUPFAM" id="SSF53784">
    <property type="entry name" value="Phosphofructokinase"/>
    <property type="match status" value="1"/>
</dbReference>
<dbReference type="InterPro" id="IPR000023">
    <property type="entry name" value="Phosphofructokinase_dom"/>
</dbReference>
<dbReference type="NCBIfam" id="NF010675">
    <property type="entry name" value="PRK14072.1"/>
    <property type="match status" value="1"/>
</dbReference>
<dbReference type="InterPro" id="IPR011404">
    <property type="entry name" value="PPi-PFK"/>
</dbReference>
<feature type="binding site" evidence="6">
    <location>
        <position position="116"/>
    </location>
    <ligand>
        <name>Mg(2+)</name>
        <dbReference type="ChEBI" id="CHEBI:18420"/>
        <note>catalytic</note>
    </ligand>
</feature>
<keyword evidence="4 6" id="KW-0418">Kinase</keyword>
<evidence type="ECO:0000313" key="8">
    <source>
        <dbReference type="EMBL" id="ADZ84303.1"/>
    </source>
</evidence>
<dbReference type="UniPathway" id="UPA00109">
    <property type="reaction ID" value="UER00182"/>
</dbReference>
<dbReference type="eggNOG" id="COG0205">
    <property type="taxonomic scope" value="Bacteria"/>
</dbReference>
<keyword evidence="6" id="KW-0324">Glycolysis</keyword>
<comment type="similarity">
    <text evidence="6">Belongs to the phosphofructokinase type A (PFKA) family. PPi-dependent PFK group II subfamily. Clade 'B2' sub-subfamily.</text>
</comment>
<comment type="catalytic activity">
    <reaction evidence="6">
        <text>beta-D-fructose 6-phosphate + diphosphate = beta-D-fructose 1,6-bisphosphate + phosphate + H(+)</text>
        <dbReference type="Rhea" id="RHEA:13613"/>
        <dbReference type="ChEBI" id="CHEBI:15378"/>
        <dbReference type="ChEBI" id="CHEBI:32966"/>
        <dbReference type="ChEBI" id="CHEBI:33019"/>
        <dbReference type="ChEBI" id="CHEBI:43474"/>
        <dbReference type="ChEBI" id="CHEBI:57634"/>
        <dbReference type="EC" id="2.7.1.90"/>
    </reaction>
</comment>
<comment type="subunit">
    <text evidence="6">Homodimer.</text>
</comment>
<dbReference type="RefSeq" id="WP_013657596.1">
    <property type="nucleotide sequence ID" value="NC_015275.1"/>
</dbReference>
<dbReference type="GO" id="GO:0005737">
    <property type="term" value="C:cytoplasm"/>
    <property type="evidence" value="ECO:0007669"/>
    <property type="project" value="UniProtKB-SubCell"/>
</dbReference>
<feature type="domain" description="Phosphofructokinase" evidence="7">
    <location>
        <begin position="8"/>
        <end position="304"/>
    </location>
</feature>
<keyword evidence="5 6" id="KW-0460">Magnesium</keyword>
<dbReference type="GO" id="GO:0006002">
    <property type="term" value="P:fructose 6-phosphate metabolic process"/>
    <property type="evidence" value="ECO:0007669"/>
    <property type="project" value="InterPro"/>
</dbReference>
<evidence type="ECO:0000256" key="5">
    <source>
        <dbReference type="ARBA" id="ARBA00022842"/>
    </source>
</evidence>
<dbReference type="Proteomes" id="UP000008467">
    <property type="component" value="Chromosome"/>
</dbReference>
<keyword evidence="9" id="KW-1185">Reference proteome</keyword>
<dbReference type="PRINTS" id="PR00476">
    <property type="entry name" value="PHFRCTKINASE"/>
</dbReference>
<accession>F2JID7</accession>
<comment type="caution">
    <text evidence="6">Lacks conserved residue(s) required for the propagation of feature annotation.</text>
</comment>
<dbReference type="InterPro" id="IPR050929">
    <property type="entry name" value="PFKA"/>
</dbReference>
<protein>
    <recommendedName>
        <fullName evidence="6">Pyrophosphate--fructose 6-phosphate 1-phosphotransferase</fullName>
        <ecNumber evidence="6">2.7.1.90</ecNumber>
    </recommendedName>
    <alternativeName>
        <fullName evidence="6">6-phosphofructokinase, pyrophosphate dependent</fullName>
    </alternativeName>
    <alternativeName>
        <fullName evidence="6">PPi-dependent phosphofructokinase</fullName>
        <shortName evidence="6">PPi-PFK</shortName>
    </alternativeName>
    <alternativeName>
        <fullName evidence="6">Pyrophosphate-dependent 6-phosphofructose-1-kinase</fullName>
    </alternativeName>
</protein>
<dbReference type="Gene3D" id="3.40.50.460">
    <property type="entry name" value="Phosphofructokinase domain"/>
    <property type="match status" value="1"/>
</dbReference>
<evidence type="ECO:0000256" key="2">
    <source>
        <dbReference type="ARBA" id="ARBA00022679"/>
    </source>
</evidence>
<keyword evidence="2 6" id="KW-0808">Transferase</keyword>
<feature type="binding site" evidence="6">
    <location>
        <begin position="190"/>
        <end position="192"/>
    </location>
    <ligand>
        <name>substrate</name>
    </ligand>
</feature>
<evidence type="ECO:0000313" key="9">
    <source>
        <dbReference type="Proteomes" id="UP000008467"/>
    </source>
</evidence>
<comment type="pathway">
    <text evidence="6">Carbohydrate degradation; glycolysis; D-glyceraldehyde 3-phosphate and glycerone phosphate from D-glucose: step 3/4.</text>
</comment>
<dbReference type="EMBL" id="CP002582">
    <property type="protein sequence ID" value="ADZ84303.1"/>
    <property type="molecule type" value="Genomic_DNA"/>
</dbReference>
<evidence type="ECO:0000256" key="4">
    <source>
        <dbReference type="ARBA" id="ARBA00022777"/>
    </source>
</evidence>
<comment type="activity regulation">
    <text evidence="6">Non-allosteric.</text>
</comment>
<feature type="site" description="Important for catalytic activity and substrate specificity; stabilizes the transition state when the phosphoryl donor is PPi; prevents ATP from binding by mimicking the alpha-phosphate group of ATP" evidence="6">
    <location>
        <position position="117"/>
    </location>
</feature>
<evidence type="ECO:0000256" key="1">
    <source>
        <dbReference type="ARBA" id="ARBA00001946"/>
    </source>
</evidence>
<feature type="site" description="Important for catalytic activity; stabilizes the transition state when the phosphoryl donor is PPi" evidence="6">
    <location>
        <position position="143"/>
    </location>
</feature>
<feature type="binding site" evidence="6">
    <location>
        <position position="14"/>
    </location>
    <ligand>
        <name>diphosphate</name>
        <dbReference type="ChEBI" id="CHEBI:33019"/>
    </ligand>
</feature>
<keyword evidence="6" id="KW-0963">Cytoplasm</keyword>
<feature type="active site" description="Proton acceptor" evidence="6">
    <location>
        <position position="146"/>
    </location>
</feature>
<dbReference type="Gene3D" id="3.40.50.450">
    <property type="match status" value="1"/>
</dbReference>
<dbReference type="GO" id="GO:0003872">
    <property type="term" value="F:6-phosphofructokinase activity"/>
    <property type="evidence" value="ECO:0007669"/>
    <property type="project" value="UniProtKB-UniRule"/>
</dbReference>